<dbReference type="GO" id="GO:0005886">
    <property type="term" value="C:plasma membrane"/>
    <property type="evidence" value="ECO:0007669"/>
    <property type="project" value="TreeGrafter"/>
</dbReference>
<name>A0A3L7ADV2_9HYPH</name>
<evidence type="ECO:0000313" key="3">
    <source>
        <dbReference type="Proteomes" id="UP000269692"/>
    </source>
</evidence>
<comment type="caution">
    <text evidence="2">The sequence shown here is derived from an EMBL/GenBank/DDBJ whole genome shotgun (WGS) entry which is preliminary data.</text>
</comment>
<organism evidence="2 3">
    <name type="scientific">Xanthobacter tagetidis</name>
    <dbReference type="NCBI Taxonomy" id="60216"/>
    <lineage>
        <taxon>Bacteria</taxon>
        <taxon>Pseudomonadati</taxon>
        <taxon>Pseudomonadota</taxon>
        <taxon>Alphaproteobacteria</taxon>
        <taxon>Hyphomicrobiales</taxon>
        <taxon>Xanthobacteraceae</taxon>
        <taxon>Xanthobacter</taxon>
    </lineage>
</organism>
<dbReference type="RefSeq" id="WP_121623610.1">
    <property type="nucleotide sequence ID" value="NZ_JACIIW010000009.1"/>
</dbReference>
<evidence type="ECO:0000313" key="2">
    <source>
        <dbReference type="EMBL" id="RLP78144.1"/>
    </source>
</evidence>
<dbReference type="OrthoDB" id="9816293at2"/>
<dbReference type="EMBL" id="RCTF01000009">
    <property type="protein sequence ID" value="RLP78144.1"/>
    <property type="molecule type" value="Genomic_DNA"/>
</dbReference>
<dbReference type="PANTHER" id="PTHR35813:SF1">
    <property type="entry name" value="INNER MEMBRANE PROTEIN YBAN"/>
    <property type="match status" value="1"/>
</dbReference>
<dbReference type="Proteomes" id="UP000269692">
    <property type="component" value="Unassembled WGS sequence"/>
</dbReference>
<keyword evidence="1" id="KW-0812">Transmembrane</keyword>
<dbReference type="Pfam" id="PF04304">
    <property type="entry name" value="DUF454"/>
    <property type="match status" value="1"/>
</dbReference>
<protein>
    <submittedName>
        <fullName evidence="2">DUF454 domain-containing protein</fullName>
    </submittedName>
</protein>
<evidence type="ECO:0000256" key="1">
    <source>
        <dbReference type="SAM" id="Phobius"/>
    </source>
</evidence>
<gene>
    <name evidence="2" type="ORF">D9R14_12195</name>
</gene>
<reference evidence="2 3" key="1">
    <citation type="submission" date="2018-10" db="EMBL/GenBank/DDBJ databases">
        <title>Xanthobacter tagetidis genome sequencing and assembly.</title>
        <authorList>
            <person name="Maclea K.S."/>
            <person name="Goen A.E."/>
            <person name="Fatima S.A."/>
        </authorList>
    </citation>
    <scope>NUCLEOTIDE SEQUENCE [LARGE SCALE GENOMIC DNA]</scope>
    <source>
        <strain evidence="2 3">ATCC 700314</strain>
    </source>
</reference>
<feature type="transmembrane region" description="Helical" evidence="1">
    <location>
        <begin position="126"/>
        <end position="144"/>
    </location>
</feature>
<dbReference type="AlphaFoldDB" id="A0A3L7ADV2"/>
<keyword evidence="1" id="KW-0472">Membrane</keyword>
<dbReference type="PANTHER" id="PTHR35813">
    <property type="entry name" value="INNER MEMBRANE PROTEIN YBAN"/>
    <property type="match status" value="1"/>
</dbReference>
<accession>A0A3L7ADV2</accession>
<feature type="transmembrane region" description="Helical" evidence="1">
    <location>
        <begin position="102"/>
        <end position="120"/>
    </location>
</feature>
<dbReference type="InterPro" id="IPR007401">
    <property type="entry name" value="DUF454"/>
</dbReference>
<keyword evidence="3" id="KW-1185">Reference proteome</keyword>
<proteinExistence type="predicted"/>
<keyword evidence="1" id="KW-1133">Transmembrane helix</keyword>
<feature type="transmembrane region" description="Helical" evidence="1">
    <location>
        <begin position="36"/>
        <end position="69"/>
    </location>
</feature>
<sequence length="148" mass="16285">MRNEDMRAGPRQADPAPPVSSIRRWFAREALYRRALYAAGCLFLVVGAIGMVVPMLPGTVFLILAAWCFARSSPRFEAWLLAHPYLGPSVARWKATGAVPPVAKAFAMMSFVGTLTGAWYFDAPRLLLIVLATLFAALAVFMLSRPNR</sequence>